<gene>
    <name evidence="8" type="ORF">GCM10009547_36630</name>
</gene>
<dbReference type="SUPFAM" id="SSF47203">
    <property type="entry name" value="Acyl-CoA dehydrogenase C-terminal domain-like"/>
    <property type="match status" value="1"/>
</dbReference>
<dbReference type="Gene3D" id="1.20.140.10">
    <property type="entry name" value="Butyryl-CoA Dehydrogenase, subunit A, domain 3"/>
    <property type="match status" value="1"/>
</dbReference>
<protein>
    <submittedName>
        <fullName evidence="8">Acyl-CoA dehydrogenase family protein</fullName>
    </submittedName>
</protein>
<comment type="similarity">
    <text evidence="2">Belongs to the acyl-CoA dehydrogenase family.</text>
</comment>
<dbReference type="Gene3D" id="1.10.540.10">
    <property type="entry name" value="Acyl-CoA dehydrogenase/oxidase, N-terminal domain"/>
    <property type="match status" value="1"/>
</dbReference>
<evidence type="ECO:0000256" key="2">
    <source>
        <dbReference type="ARBA" id="ARBA00009347"/>
    </source>
</evidence>
<comment type="cofactor">
    <cofactor evidence="1">
        <name>FAD</name>
        <dbReference type="ChEBI" id="CHEBI:57692"/>
    </cofactor>
</comment>
<proteinExistence type="inferred from homology"/>
<comment type="caution">
    <text evidence="8">The sequence shown here is derived from an EMBL/GenBank/DDBJ whole genome shotgun (WGS) entry which is preliminary data.</text>
</comment>
<dbReference type="InterPro" id="IPR013786">
    <property type="entry name" value="AcylCoA_DH/ox_N"/>
</dbReference>
<keyword evidence="9" id="KW-1185">Reference proteome</keyword>
<dbReference type="PANTHER" id="PTHR43884">
    <property type="entry name" value="ACYL-COA DEHYDROGENASE"/>
    <property type="match status" value="1"/>
</dbReference>
<dbReference type="Pfam" id="PF02771">
    <property type="entry name" value="Acyl-CoA_dh_N"/>
    <property type="match status" value="1"/>
</dbReference>
<evidence type="ECO:0000259" key="7">
    <source>
        <dbReference type="Pfam" id="PF02771"/>
    </source>
</evidence>
<dbReference type="InterPro" id="IPR009100">
    <property type="entry name" value="AcylCoA_DH/oxidase_NM_dom_sf"/>
</dbReference>
<dbReference type="PANTHER" id="PTHR43884:SF20">
    <property type="entry name" value="ACYL-COA DEHYDROGENASE FADE28"/>
    <property type="match status" value="1"/>
</dbReference>
<name>A0ABN1H5R8_9ACTN</name>
<reference evidence="8 9" key="1">
    <citation type="journal article" date="2019" name="Int. J. Syst. Evol. Microbiol.">
        <title>The Global Catalogue of Microorganisms (GCM) 10K type strain sequencing project: providing services to taxonomists for standard genome sequencing and annotation.</title>
        <authorList>
            <consortium name="The Broad Institute Genomics Platform"/>
            <consortium name="The Broad Institute Genome Sequencing Center for Infectious Disease"/>
            <person name="Wu L."/>
            <person name="Ma J."/>
        </authorList>
    </citation>
    <scope>NUCLEOTIDE SEQUENCE [LARGE SCALE GENOMIC DNA]</scope>
    <source>
        <strain evidence="8 9">JCM 10671</strain>
    </source>
</reference>
<accession>A0ABN1H5R8</accession>
<dbReference type="InterPro" id="IPR046373">
    <property type="entry name" value="Acyl-CoA_Oxase/DH_mid-dom_sf"/>
</dbReference>
<evidence type="ECO:0000313" key="9">
    <source>
        <dbReference type="Proteomes" id="UP001500957"/>
    </source>
</evidence>
<dbReference type="Pfam" id="PF00441">
    <property type="entry name" value="Acyl-CoA_dh_1"/>
    <property type="match status" value="1"/>
</dbReference>
<evidence type="ECO:0000256" key="4">
    <source>
        <dbReference type="ARBA" id="ARBA00022827"/>
    </source>
</evidence>
<dbReference type="InterPro" id="IPR036250">
    <property type="entry name" value="AcylCo_DH-like_C"/>
</dbReference>
<evidence type="ECO:0000313" key="8">
    <source>
        <dbReference type="EMBL" id="GAA0629633.1"/>
    </source>
</evidence>
<dbReference type="RefSeq" id="WP_344607406.1">
    <property type="nucleotide sequence ID" value="NZ_BAAAHE010000036.1"/>
</dbReference>
<keyword evidence="5" id="KW-0560">Oxidoreductase</keyword>
<dbReference type="EMBL" id="BAAAHE010000036">
    <property type="protein sequence ID" value="GAA0629633.1"/>
    <property type="molecule type" value="Genomic_DNA"/>
</dbReference>
<dbReference type="Gene3D" id="2.40.110.10">
    <property type="entry name" value="Butyryl-CoA Dehydrogenase, subunit A, domain 2"/>
    <property type="match status" value="1"/>
</dbReference>
<feature type="domain" description="Acyl-CoA dehydrogenase/oxidase C-terminal" evidence="6">
    <location>
        <begin position="227"/>
        <end position="361"/>
    </location>
</feature>
<dbReference type="InterPro" id="IPR009075">
    <property type="entry name" value="AcylCo_DH/oxidase_C"/>
</dbReference>
<evidence type="ECO:0000259" key="6">
    <source>
        <dbReference type="Pfam" id="PF00441"/>
    </source>
</evidence>
<organism evidence="8 9">
    <name type="scientific">Sporichthya brevicatena</name>
    <dbReference type="NCBI Taxonomy" id="171442"/>
    <lineage>
        <taxon>Bacteria</taxon>
        <taxon>Bacillati</taxon>
        <taxon>Actinomycetota</taxon>
        <taxon>Actinomycetes</taxon>
        <taxon>Sporichthyales</taxon>
        <taxon>Sporichthyaceae</taxon>
        <taxon>Sporichthya</taxon>
    </lineage>
</organism>
<dbReference type="Proteomes" id="UP001500957">
    <property type="component" value="Unassembled WGS sequence"/>
</dbReference>
<sequence length="366" mass="37456">MTAELVPSEDERALAETVRDVLTDLSPIAQVRADFDSEAGYAATAWKALAGDVGLCGLLVPEQHGGLGLSWSAANVVHHELGRALYPGPFLATSLATTALLAAGAEAAVPSVAAGETVATVALADRRGNWTGEGVTATESGGAWRLTGRRWHVIAGSAADLVVVLARTPAGDALFVVEPGAAGRTSAPMTGMDLTRRLATLDLAETPATLLGEPGGAAPLLAVVGRHLRLALAAEAAGGLDWCAGTCVEYAKTRQQFGRIIGSYQAVAHACVELYGAARSAHAAARWAAVAAENGAGEADLASHVAALRAGEDYRVQTEAGVHLLGGIGFTWEHDMHLYYRRARAAGTLVGGAAAHRLAVADLAGL</sequence>
<evidence type="ECO:0000256" key="5">
    <source>
        <dbReference type="ARBA" id="ARBA00023002"/>
    </source>
</evidence>
<keyword evidence="4" id="KW-0274">FAD</keyword>
<evidence type="ECO:0000256" key="1">
    <source>
        <dbReference type="ARBA" id="ARBA00001974"/>
    </source>
</evidence>
<feature type="domain" description="Acyl-CoA dehydrogenase/oxidase N-terminal" evidence="7">
    <location>
        <begin position="8"/>
        <end position="107"/>
    </location>
</feature>
<keyword evidence="3" id="KW-0285">Flavoprotein</keyword>
<dbReference type="SUPFAM" id="SSF56645">
    <property type="entry name" value="Acyl-CoA dehydrogenase NM domain-like"/>
    <property type="match status" value="1"/>
</dbReference>
<evidence type="ECO:0000256" key="3">
    <source>
        <dbReference type="ARBA" id="ARBA00022630"/>
    </source>
</evidence>
<dbReference type="InterPro" id="IPR037069">
    <property type="entry name" value="AcylCoA_DH/ox_N_sf"/>
</dbReference>